<protein>
    <recommendedName>
        <fullName evidence="1">TTF-type domain-containing protein</fullName>
    </recommendedName>
</protein>
<name>A0AAV8YM21_9CUCU</name>
<dbReference type="AlphaFoldDB" id="A0AAV8YM21"/>
<dbReference type="EMBL" id="JANEYF010001999">
    <property type="protein sequence ID" value="KAJ8952739.1"/>
    <property type="molecule type" value="Genomic_DNA"/>
</dbReference>
<dbReference type="Proteomes" id="UP001162156">
    <property type="component" value="Unassembled WGS sequence"/>
</dbReference>
<dbReference type="InterPro" id="IPR006580">
    <property type="entry name" value="Znf_TTF"/>
</dbReference>
<evidence type="ECO:0000313" key="3">
    <source>
        <dbReference type="Proteomes" id="UP001162156"/>
    </source>
</evidence>
<accession>A0AAV8YM21</accession>
<dbReference type="PANTHER" id="PTHR45749:SF21">
    <property type="entry name" value="DUF4371 DOMAIN-CONTAINING PROTEIN"/>
    <property type="match status" value="1"/>
</dbReference>
<sequence length="710" mass="81782">MRINSLNDLFDKPFKNFTKEEQLQIAKMGRFVDLKDLSQNDKGKCRSFSVSWYHRVKWLTGNTVNRKLYCWNCVLFPSGASRLWNTTGFDDLRNLSQATKKHEESKEHIYATVKLRLLCKNEKRGDAAKEEFEKNVQVKRNREYLERLIDISTALARLELPFRNEDDEDGSYKSLLNLFKKYDDIVRTQVEQNNQFRGLTKTIQIDLTKSIADVVRQRIVEEVAAANFFSLMVDEINCNPESKQISLAIRYVKNGKPIERFIGLHEVSYGTKSEEVVAILEKELEKFNFKEKLISQSYDGAVVKPTELYSLQQAVKRQQSLRQALFVHYYAHEFSSLLAQTLLSVQECRKNIKDILPPDLPPTWLESIPACIFTVKNNYESILKVLEFIINSEKFEHSMDIVSQAVNLISHLKSCQFLICLSVIGRIFLVIEQSFQSIKEKALDSKFHLKEINNLIGRLRTFKTDTEFNKLIADVVQKFNCSSVVLIKTFALTGVMVDNIIHEIEGRSLDVELADFFALVSVDKIPTTPGSDKTLESDLIASIKENYPKVFDLRKLVNEFDIIYSDPTVVGIGDCDIDRTSDILKFIYDNDIRSHLPEFYKLLELVVTVPSVAEPLEGPQCVLNRIKTYCESEKQEEPRSALAILSIEKELLCELEKSTHWYSHIIDYFATLPTTSSIELTYKNVDSLRPTKVEVITEPEITIKSEIEMD</sequence>
<evidence type="ECO:0000259" key="1">
    <source>
        <dbReference type="SMART" id="SM00597"/>
    </source>
</evidence>
<comment type="caution">
    <text evidence="2">The sequence shown here is derived from an EMBL/GenBank/DDBJ whole genome shotgun (WGS) entry which is preliminary data.</text>
</comment>
<dbReference type="PANTHER" id="PTHR45749">
    <property type="match status" value="1"/>
</dbReference>
<proteinExistence type="predicted"/>
<keyword evidence="3" id="KW-1185">Reference proteome</keyword>
<dbReference type="SMART" id="SM00597">
    <property type="entry name" value="ZnF_TTF"/>
    <property type="match status" value="1"/>
</dbReference>
<organism evidence="2 3">
    <name type="scientific">Rhamnusium bicolor</name>
    <dbReference type="NCBI Taxonomy" id="1586634"/>
    <lineage>
        <taxon>Eukaryota</taxon>
        <taxon>Metazoa</taxon>
        <taxon>Ecdysozoa</taxon>
        <taxon>Arthropoda</taxon>
        <taxon>Hexapoda</taxon>
        <taxon>Insecta</taxon>
        <taxon>Pterygota</taxon>
        <taxon>Neoptera</taxon>
        <taxon>Endopterygota</taxon>
        <taxon>Coleoptera</taxon>
        <taxon>Polyphaga</taxon>
        <taxon>Cucujiformia</taxon>
        <taxon>Chrysomeloidea</taxon>
        <taxon>Cerambycidae</taxon>
        <taxon>Lepturinae</taxon>
        <taxon>Rhagiini</taxon>
        <taxon>Rhamnusium</taxon>
    </lineage>
</organism>
<dbReference type="Pfam" id="PF14291">
    <property type="entry name" value="DUF4371"/>
    <property type="match status" value="1"/>
</dbReference>
<feature type="domain" description="TTF-type" evidence="1">
    <location>
        <begin position="44"/>
        <end position="134"/>
    </location>
</feature>
<reference evidence="2" key="1">
    <citation type="journal article" date="2023" name="Insect Mol. Biol.">
        <title>Genome sequencing provides insights into the evolution of gene families encoding plant cell wall-degrading enzymes in longhorned beetles.</title>
        <authorList>
            <person name="Shin N.R."/>
            <person name="Okamura Y."/>
            <person name="Kirsch R."/>
            <person name="Pauchet Y."/>
        </authorList>
    </citation>
    <scope>NUCLEOTIDE SEQUENCE</scope>
    <source>
        <strain evidence="2">RBIC_L_NR</strain>
    </source>
</reference>
<gene>
    <name evidence="2" type="ORF">NQ314_007475</name>
</gene>
<evidence type="ECO:0000313" key="2">
    <source>
        <dbReference type="EMBL" id="KAJ8952739.1"/>
    </source>
</evidence>
<dbReference type="InterPro" id="IPR025398">
    <property type="entry name" value="DUF4371"/>
</dbReference>